<evidence type="ECO:0000259" key="3">
    <source>
        <dbReference type="SMART" id="SM00827"/>
    </source>
</evidence>
<dbReference type="InterPro" id="IPR014043">
    <property type="entry name" value="Acyl_transferase_dom"/>
</dbReference>
<dbReference type="Proteomes" id="UP000030669">
    <property type="component" value="Unassembled WGS sequence"/>
</dbReference>
<dbReference type="STRING" id="670483.S7PR17"/>
<protein>
    <submittedName>
        <fullName evidence="4">FabD/lysophospholipase-like protein</fullName>
    </submittedName>
</protein>
<feature type="domain" description="Malonyl-CoA:ACP transacylase (MAT)" evidence="3">
    <location>
        <begin position="91"/>
        <end position="408"/>
    </location>
</feature>
<dbReference type="OrthoDB" id="416786at2759"/>
<dbReference type="Gene3D" id="3.30.70.3290">
    <property type="match status" value="1"/>
</dbReference>
<dbReference type="GO" id="GO:0004312">
    <property type="term" value="F:fatty acid synthase activity"/>
    <property type="evidence" value="ECO:0007669"/>
    <property type="project" value="TreeGrafter"/>
</dbReference>
<dbReference type="Gene3D" id="3.30.70.250">
    <property type="entry name" value="Malonyl-CoA ACP transacylase, ACP-binding"/>
    <property type="match status" value="1"/>
</dbReference>
<dbReference type="HOGENOM" id="CLU_614012_0_0_1"/>
<reference evidence="4 5" key="1">
    <citation type="journal article" date="2012" name="Science">
        <title>The Paleozoic origin of enzymatic lignin decomposition reconstructed from 31 fungal genomes.</title>
        <authorList>
            <person name="Floudas D."/>
            <person name="Binder M."/>
            <person name="Riley R."/>
            <person name="Barry K."/>
            <person name="Blanchette R.A."/>
            <person name="Henrissat B."/>
            <person name="Martinez A.T."/>
            <person name="Otillar R."/>
            <person name="Spatafora J.W."/>
            <person name="Yadav J.S."/>
            <person name="Aerts A."/>
            <person name="Benoit I."/>
            <person name="Boyd A."/>
            <person name="Carlson A."/>
            <person name="Copeland A."/>
            <person name="Coutinho P.M."/>
            <person name="de Vries R.P."/>
            <person name="Ferreira P."/>
            <person name="Findley K."/>
            <person name="Foster B."/>
            <person name="Gaskell J."/>
            <person name="Glotzer D."/>
            <person name="Gorecki P."/>
            <person name="Heitman J."/>
            <person name="Hesse C."/>
            <person name="Hori C."/>
            <person name="Igarashi K."/>
            <person name="Jurgens J.A."/>
            <person name="Kallen N."/>
            <person name="Kersten P."/>
            <person name="Kohler A."/>
            <person name="Kuees U."/>
            <person name="Kumar T.K.A."/>
            <person name="Kuo A."/>
            <person name="LaButti K."/>
            <person name="Larrondo L.F."/>
            <person name="Lindquist E."/>
            <person name="Ling A."/>
            <person name="Lombard V."/>
            <person name="Lucas S."/>
            <person name="Lundell T."/>
            <person name="Martin R."/>
            <person name="McLaughlin D.J."/>
            <person name="Morgenstern I."/>
            <person name="Morin E."/>
            <person name="Murat C."/>
            <person name="Nagy L.G."/>
            <person name="Nolan M."/>
            <person name="Ohm R.A."/>
            <person name="Patyshakuliyeva A."/>
            <person name="Rokas A."/>
            <person name="Ruiz-Duenas F.J."/>
            <person name="Sabat G."/>
            <person name="Salamov A."/>
            <person name="Samejima M."/>
            <person name="Schmutz J."/>
            <person name="Slot J.C."/>
            <person name="St John F."/>
            <person name="Stenlid J."/>
            <person name="Sun H."/>
            <person name="Sun S."/>
            <person name="Syed K."/>
            <person name="Tsang A."/>
            <person name="Wiebenga A."/>
            <person name="Young D."/>
            <person name="Pisabarro A."/>
            <person name="Eastwood D.C."/>
            <person name="Martin F."/>
            <person name="Cullen D."/>
            <person name="Grigoriev I.V."/>
            <person name="Hibbett D.S."/>
        </authorList>
    </citation>
    <scope>NUCLEOTIDE SEQUENCE [LARGE SCALE GENOMIC DNA]</scope>
    <source>
        <strain evidence="4 5">ATCC 11539</strain>
    </source>
</reference>
<evidence type="ECO:0000313" key="5">
    <source>
        <dbReference type="Proteomes" id="UP000030669"/>
    </source>
</evidence>
<dbReference type="EMBL" id="KB469319">
    <property type="protein sequence ID" value="EPQ50281.1"/>
    <property type="molecule type" value="Genomic_DNA"/>
</dbReference>
<dbReference type="eggNOG" id="KOG1202">
    <property type="taxonomic scope" value="Eukaryota"/>
</dbReference>
<dbReference type="AlphaFoldDB" id="S7PR17"/>
<evidence type="ECO:0000256" key="1">
    <source>
        <dbReference type="ARBA" id="ARBA00022450"/>
    </source>
</evidence>
<dbReference type="KEGG" id="gtr:GLOTRDRAFT_141586"/>
<dbReference type="GeneID" id="19304820"/>
<organism evidence="4 5">
    <name type="scientific">Gloeophyllum trabeum (strain ATCC 11539 / FP-39264 / Madison 617)</name>
    <name type="common">Brown rot fungus</name>
    <dbReference type="NCBI Taxonomy" id="670483"/>
    <lineage>
        <taxon>Eukaryota</taxon>
        <taxon>Fungi</taxon>
        <taxon>Dikarya</taxon>
        <taxon>Basidiomycota</taxon>
        <taxon>Agaricomycotina</taxon>
        <taxon>Agaricomycetes</taxon>
        <taxon>Gloeophyllales</taxon>
        <taxon>Gloeophyllaceae</taxon>
        <taxon>Gloeophyllum</taxon>
    </lineage>
</organism>
<name>S7PR17_GLOTA</name>
<dbReference type="RefSeq" id="XP_007871262.1">
    <property type="nucleotide sequence ID" value="XM_007873071.1"/>
</dbReference>
<dbReference type="SUPFAM" id="SSF52151">
    <property type="entry name" value="FabD/lysophospholipase-like"/>
    <property type="match status" value="1"/>
</dbReference>
<keyword evidence="1" id="KW-0596">Phosphopantetheine</keyword>
<evidence type="ECO:0000313" key="4">
    <source>
        <dbReference type="EMBL" id="EPQ50281.1"/>
    </source>
</evidence>
<dbReference type="GO" id="GO:0006633">
    <property type="term" value="P:fatty acid biosynthetic process"/>
    <property type="evidence" value="ECO:0007669"/>
    <property type="project" value="TreeGrafter"/>
</dbReference>
<dbReference type="SMART" id="SM00827">
    <property type="entry name" value="PKS_AT"/>
    <property type="match status" value="1"/>
</dbReference>
<dbReference type="OMA" id="QIDECAF"/>
<proteinExistence type="predicted"/>
<accession>S7PR17</accession>
<sequence length="446" mass="48755">MGEAVLGPPVAPKKTTQRLFTAAAKSLDALEDYIANKDSTHNVPPSEIALNRNANAKLLPYRTFAVAESQQTAQYAKPVSLPERPKRLMFTFGGTGPQYWQQGHDLMRHPVFAQSVYECDKIHVQHTGRSFLSDTGLFIGQPSQRLDLEHMDIWPGDVVCLANAIYQIAMYDLLRSINVSPDVVLGFSLGETTALYGSGAISREMAVKIVIAIGRALLRIDNSGGLVIGVMDVSNALVMQAMDTLPTHIRRNLYISSFITPTVMGVVGPSADVEYFADNLPPGASYTRIHVGSAVHSPFLDLSEAPFREEVERIFELHGKCVRAPVIPMMSSVTGEWKTDAPTVDYVWDSIRRTILMKPVVEKLVAEYGEQSTFIELSPHPSLSPYIEAMGAGASFGPCARPPSARRLAAGATYVSEHMAFLQACGRLFTYGIDTMDLAAVNKYDG</sequence>
<dbReference type="InterPro" id="IPR016035">
    <property type="entry name" value="Acyl_Trfase/lysoPLipase"/>
</dbReference>
<gene>
    <name evidence="4" type="ORF">GLOTRDRAFT_141586</name>
</gene>
<dbReference type="InterPro" id="IPR050091">
    <property type="entry name" value="PKS_NRPS_Biosynth_Enz"/>
</dbReference>
<keyword evidence="5" id="KW-1185">Reference proteome</keyword>
<keyword evidence="2" id="KW-0597">Phosphoprotein</keyword>
<dbReference type="PANTHER" id="PTHR43775:SF37">
    <property type="entry name" value="SI:DKEY-61P9.11"/>
    <property type="match status" value="1"/>
</dbReference>
<dbReference type="Pfam" id="PF00698">
    <property type="entry name" value="Acyl_transf_1"/>
    <property type="match status" value="1"/>
</dbReference>
<dbReference type="Gene3D" id="3.40.366.10">
    <property type="entry name" value="Malonyl-Coenzyme A Acyl Carrier Protein, domain 2"/>
    <property type="match status" value="1"/>
</dbReference>
<evidence type="ECO:0000256" key="2">
    <source>
        <dbReference type="ARBA" id="ARBA00022553"/>
    </source>
</evidence>
<dbReference type="PANTHER" id="PTHR43775">
    <property type="entry name" value="FATTY ACID SYNTHASE"/>
    <property type="match status" value="1"/>
</dbReference>
<dbReference type="InterPro" id="IPR001227">
    <property type="entry name" value="Ac_transferase_dom_sf"/>
</dbReference>